<dbReference type="SUPFAM" id="SSF81321">
    <property type="entry name" value="Family A G protein-coupled receptor-like"/>
    <property type="match status" value="1"/>
</dbReference>
<dbReference type="EMBL" id="CAJPWZ010000975">
    <property type="protein sequence ID" value="CAG2204687.1"/>
    <property type="molecule type" value="Genomic_DNA"/>
</dbReference>
<dbReference type="OrthoDB" id="10388162at2759"/>
<feature type="transmembrane region" description="Helical" evidence="1">
    <location>
        <begin position="777"/>
        <end position="799"/>
    </location>
</feature>
<name>A0A8S3R956_MYTED</name>
<gene>
    <name evidence="2" type="ORF">MEDL_19095</name>
</gene>
<evidence type="ECO:0000256" key="1">
    <source>
        <dbReference type="SAM" id="Phobius"/>
    </source>
</evidence>
<keyword evidence="1" id="KW-0472">Membrane</keyword>
<dbReference type="SUPFAM" id="SSF50978">
    <property type="entry name" value="WD40 repeat-like"/>
    <property type="match status" value="1"/>
</dbReference>
<reference evidence="2" key="1">
    <citation type="submission" date="2021-03" db="EMBL/GenBank/DDBJ databases">
        <authorList>
            <person name="Bekaert M."/>
        </authorList>
    </citation>
    <scope>NUCLEOTIDE SEQUENCE</scope>
</reference>
<sequence length="867" mass="92434">MFCVQTSKVNNKIVSSLNYGPTGSIIVVSSLEYGPTGSIIVVSSLDYGPTGSIIVVSLLDYGPTGSIIVVSSLDYGPTGSIIVVSSLVYGLTGSIIVVSLFHYGPTGSIIVVSSLDYGPTGSIIVVSSLDYGPTGSIIVVSSLDYGPTGSIIVVSSLVYGLTGSIIVVSLFHYGPTGSIIVVSSLDYGPTGSIIVVSSLDYGPTGSIIVVSSLDYGPTGSIIVVSSLVYGPTGSIIVVSSLDYGPTGSIIVVSSLDYGPTGRNIIVVSLFQYGPTGCIIVVSSLDYGPTGSIIVVSSLDNGSTGSIIVVSSLHYGPTGCIIVVSSLDYGPTGSIIVVSSLDYGPTGSIIVVSSLHYGPTDTIVTVNTEIWSIGAQNESSNVINPDGIKPSDVTAKNLPIDLVNGDMNKSKGFLDWNPDNVTISNVLEIKISMNDSFNELTIPNGKEIDGTMELGTNGSNSGNLFDDQNTIMPQCPVLTDILTGVFVFLLGNPPNESSIQPGDVDEGMIFNPGDLPDGAIQLPPGVDLPDGAILIQPGDLPDDAVLIDNPGDIEIEDTAEQTLKNYIFPLSDTCNKIFSRSWVKSLYLFFVTSCIILALAGYIMFILLPMQKKEILSPIFITIRSFMLVASIKVLLFACDGIPACKIFPFELSTNLQCLFMHIRHYTDNLLVTHVCLLSCQSLYRTVFKTGENLNMKVTRISLAFIYIGCLILSMMYAFINIRTCDENLSMTSISDFIFLNALCITLVVTVVIASAAKPLKAFNSSQQGILKTQSRMSLTMMMWYATMYCPCQAMIVGLIVQNCPNEIPLMFVSFLIDLLKVLFLSLFPFIFCLSITDLRQALSLKLCACLYKQNPSLKPSMELSTKS</sequence>
<feature type="transmembrane region" description="Helical" evidence="1">
    <location>
        <begin position="585"/>
        <end position="608"/>
    </location>
</feature>
<feature type="transmembrane region" description="Helical" evidence="1">
    <location>
        <begin position="736"/>
        <end position="756"/>
    </location>
</feature>
<dbReference type="Proteomes" id="UP000683360">
    <property type="component" value="Unassembled WGS sequence"/>
</dbReference>
<comment type="caution">
    <text evidence="2">The sequence shown here is derived from an EMBL/GenBank/DDBJ whole genome shotgun (WGS) entry which is preliminary data.</text>
</comment>
<keyword evidence="1" id="KW-1133">Transmembrane helix</keyword>
<protein>
    <submittedName>
        <fullName evidence="2">Uncharacterized protein</fullName>
    </submittedName>
</protein>
<evidence type="ECO:0000313" key="3">
    <source>
        <dbReference type="Proteomes" id="UP000683360"/>
    </source>
</evidence>
<organism evidence="2 3">
    <name type="scientific">Mytilus edulis</name>
    <name type="common">Blue mussel</name>
    <dbReference type="NCBI Taxonomy" id="6550"/>
    <lineage>
        <taxon>Eukaryota</taxon>
        <taxon>Metazoa</taxon>
        <taxon>Spiralia</taxon>
        <taxon>Lophotrochozoa</taxon>
        <taxon>Mollusca</taxon>
        <taxon>Bivalvia</taxon>
        <taxon>Autobranchia</taxon>
        <taxon>Pteriomorphia</taxon>
        <taxon>Mytilida</taxon>
        <taxon>Mytiloidea</taxon>
        <taxon>Mytilidae</taxon>
        <taxon>Mytilinae</taxon>
        <taxon>Mytilus</taxon>
    </lineage>
</organism>
<feature type="transmembrane region" description="Helical" evidence="1">
    <location>
        <begin position="614"/>
        <end position="637"/>
    </location>
</feature>
<keyword evidence="1" id="KW-0812">Transmembrane</keyword>
<accession>A0A8S3R956</accession>
<feature type="transmembrane region" description="Helical" evidence="1">
    <location>
        <begin position="702"/>
        <end position="721"/>
    </location>
</feature>
<keyword evidence="3" id="KW-1185">Reference proteome</keyword>
<evidence type="ECO:0000313" key="2">
    <source>
        <dbReference type="EMBL" id="CAG2204687.1"/>
    </source>
</evidence>
<proteinExistence type="predicted"/>
<feature type="transmembrane region" description="Helical" evidence="1">
    <location>
        <begin position="149"/>
        <end position="171"/>
    </location>
</feature>
<feature type="transmembrane region" description="Helical" evidence="1">
    <location>
        <begin position="811"/>
        <end position="835"/>
    </location>
</feature>
<feature type="transmembrane region" description="Helical" evidence="1">
    <location>
        <begin position="81"/>
        <end position="101"/>
    </location>
</feature>
<dbReference type="AlphaFoldDB" id="A0A8S3R956"/>
<dbReference type="InterPro" id="IPR036322">
    <property type="entry name" value="WD40_repeat_dom_sf"/>
</dbReference>